<evidence type="ECO:0000313" key="3">
    <source>
        <dbReference type="RefSeq" id="XP_021864006.1"/>
    </source>
</evidence>
<protein>
    <recommendedName>
        <fullName evidence="1">AB hydrolase-1 domain-containing protein</fullName>
    </recommendedName>
</protein>
<dbReference type="RefSeq" id="XP_021864006.1">
    <property type="nucleotide sequence ID" value="XM_022008314.2"/>
</dbReference>
<keyword evidence="2" id="KW-1185">Reference proteome</keyword>
<dbReference type="InterPro" id="IPR000073">
    <property type="entry name" value="AB_hydrolase_1"/>
</dbReference>
<sequence length="333" mass="38498">MVYAKVFRRYFFNLLMTINKIITNVTKLNLPPIFVPIAHFLLSLYYKYCGLSPCTVDLDDQTTMHFWISNHKRHGRPNLVLIHGCGGDARWQFLPQIGSLSKSFNIYMPDLLFFGESYTKNKDRTPRYQAKCIMEGLKKGFGVKKCTVYSISYGGWVGYSMAEMYPCVVEMNVIVSCGVGTTVDQKQDQLIRVGKQLEEVLEVVVPKDPDAIRLLVQKAVYKYDLTKWAPNFILWEFIKTIENKNRKEKEELMKCVMFEDADSKISALSQETLLVWGDQDYFFPKEIGHQLQRKLGPKSRLMIIKETGHAINIDSPKELNELIKSFVFGQLDR</sequence>
<reference evidence="3" key="2">
    <citation type="submission" date="2025-08" db="UniProtKB">
        <authorList>
            <consortium name="RefSeq"/>
        </authorList>
    </citation>
    <scope>IDENTIFICATION</scope>
    <source>
        <tissue evidence="3">Leaf</tissue>
    </source>
</reference>
<dbReference type="PANTHER" id="PTHR43139">
    <property type="entry name" value="SI:DKEY-122A22.2"/>
    <property type="match status" value="1"/>
</dbReference>
<gene>
    <name evidence="3" type="primary">LOC110802848</name>
</gene>
<dbReference type="Gene3D" id="3.40.50.1820">
    <property type="entry name" value="alpha/beta hydrolase"/>
    <property type="match status" value="1"/>
</dbReference>
<dbReference type="InterPro" id="IPR052370">
    <property type="entry name" value="Meta-cleavage_hydrolase"/>
</dbReference>
<evidence type="ECO:0000313" key="2">
    <source>
        <dbReference type="Proteomes" id="UP000813463"/>
    </source>
</evidence>
<dbReference type="SUPFAM" id="SSF53474">
    <property type="entry name" value="alpha/beta-Hydrolases"/>
    <property type="match status" value="1"/>
</dbReference>
<accession>A0A9R0JA34</accession>
<dbReference type="GeneID" id="110802848"/>
<dbReference type="KEGG" id="soe:110802848"/>
<organism evidence="2 3">
    <name type="scientific">Spinacia oleracea</name>
    <name type="common">Spinach</name>
    <dbReference type="NCBI Taxonomy" id="3562"/>
    <lineage>
        <taxon>Eukaryota</taxon>
        <taxon>Viridiplantae</taxon>
        <taxon>Streptophyta</taxon>
        <taxon>Embryophyta</taxon>
        <taxon>Tracheophyta</taxon>
        <taxon>Spermatophyta</taxon>
        <taxon>Magnoliopsida</taxon>
        <taxon>eudicotyledons</taxon>
        <taxon>Gunneridae</taxon>
        <taxon>Pentapetalae</taxon>
        <taxon>Caryophyllales</taxon>
        <taxon>Chenopodiaceae</taxon>
        <taxon>Chenopodioideae</taxon>
        <taxon>Anserineae</taxon>
        <taxon>Spinacia</taxon>
    </lineage>
</organism>
<name>A0A9R0JA34_SPIOL</name>
<dbReference type="OrthoDB" id="6431331at2759"/>
<dbReference type="Pfam" id="PF12697">
    <property type="entry name" value="Abhydrolase_6"/>
    <property type="match status" value="1"/>
</dbReference>
<proteinExistence type="predicted"/>
<reference evidence="2" key="1">
    <citation type="journal article" date="2021" name="Nat. Commun.">
        <title>Genomic analyses provide insights into spinach domestication and the genetic basis of agronomic traits.</title>
        <authorList>
            <person name="Cai X."/>
            <person name="Sun X."/>
            <person name="Xu C."/>
            <person name="Sun H."/>
            <person name="Wang X."/>
            <person name="Ge C."/>
            <person name="Zhang Z."/>
            <person name="Wang Q."/>
            <person name="Fei Z."/>
            <person name="Jiao C."/>
            <person name="Wang Q."/>
        </authorList>
    </citation>
    <scope>NUCLEOTIDE SEQUENCE [LARGE SCALE GENOMIC DNA]</scope>
    <source>
        <strain evidence="2">cv. Varoflay</strain>
    </source>
</reference>
<evidence type="ECO:0000259" key="1">
    <source>
        <dbReference type="Pfam" id="PF12697"/>
    </source>
</evidence>
<dbReference type="PANTHER" id="PTHR43139:SF37">
    <property type="entry name" value="ALPHA_BETA-HYDROLASES SUPERFAMILY PROTEIN"/>
    <property type="match status" value="1"/>
</dbReference>
<dbReference type="InterPro" id="IPR029058">
    <property type="entry name" value="AB_hydrolase_fold"/>
</dbReference>
<feature type="domain" description="AB hydrolase-1" evidence="1">
    <location>
        <begin position="79"/>
        <end position="321"/>
    </location>
</feature>
<dbReference type="AlphaFoldDB" id="A0A9R0JA34"/>
<dbReference type="Proteomes" id="UP000813463">
    <property type="component" value="Chromosome 1"/>
</dbReference>